<feature type="compositionally biased region" description="Low complexity" evidence="3">
    <location>
        <begin position="37"/>
        <end position="53"/>
    </location>
</feature>
<dbReference type="AlphaFoldDB" id="R9P2D9"/>
<feature type="compositionally biased region" description="Low complexity" evidence="3">
    <location>
        <begin position="406"/>
        <end position="422"/>
    </location>
</feature>
<protein>
    <recommendedName>
        <fullName evidence="4">BZIP domain-containing protein</fullName>
    </recommendedName>
</protein>
<dbReference type="SMART" id="SM00338">
    <property type="entry name" value="BRLZ"/>
    <property type="match status" value="1"/>
</dbReference>
<dbReference type="PANTHER" id="PTHR40621:SF6">
    <property type="entry name" value="AP-1-LIKE TRANSCRIPTION FACTOR YAP1-RELATED"/>
    <property type="match status" value="1"/>
</dbReference>
<dbReference type="EMBL" id="DF238793">
    <property type="protein sequence ID" value="GAC95347.1"/>
    <property type="molecule type" value="Genomic_DNA"/>
</dbReference>
<evidence type="ECO:0000259" key="4">
    <source>
        <dbReference type="PROSITE" id="PS00036"/>
    </source>
</evidence>
<dbReference type="PROSITE" id="PS00036">
    <property type="entry name" value="BZIP_BASIC"/>
    <property type="match status" value="1"/>
</dbReference>
<dbReference type="InterPro" id="IPR004827">
    <property type="entry name" value="bZIP"/>
</dbReference>
<feature type="region of interest" description="Disordered" evidence="3">
    <location>
        <begin position="197"/>
        <end position="247"/>
    </location>
</feature>
<dbReference type="GO" id="GO:0000976">
    <property type="term" value="F:transcription cis-regulatory region binding"/>
    <property type="evidence" value="ECO:0007669"/>
    <property type="project" value="InterPro"/>
</dbReference>
<evidence type="ECO:0000256" key="2">
    <source>
        <dbReference type="ARBA" id="ARBA00023242"/>
    </source>
</evidence>
<dbReference type="eggNOG" id="ENOG502SC5V">
    <property type="taxonomic scope" value="Eukaryota"/>
</dbReference>
<gene>
    <name evidence="5" type="ORF">PHSY_002922</name>
</gene>
<feature type="compositionally biased region" description="Low complexity" evidence="3">
    <location>
        <begin position="362"/>
        <end position="373"/>
    </location>
</feature>
<dbReference type="InterPro" id="IPR046347">
    <property type="entry name" value="bZIP_sf"/>
</dbReference>
<feature type="compositionally biased region" description="Polar residues" evidence="3">
    <location>
        <begin position="17"/>
        <end position="29"/>
    </location>
</feature>
<evidence type="ECO:0000256" key="1">
    <source>
        <dbReference type="ARBA" id="ARBA00004123"/>
    </source>
</evidence>
<feature type="compositionally biased region" description="Low complexity" evidence="3">
    <location>
        <begin position="68"/>
        <end position="81"/>
    </location>
</feature>
<dbReference type="PANTHER" id="PTHR40621">
    <property type="entry name" value="TRANSCRIPTION FACTOR KAPC-RELATED"/>
    <property type="match status" value="1"/>
</dbReference>
<feature type="compositionally biased region" description="Low complexity" evidence="3">
    <location>
        <begin position="237"/>
        <end position="246"/>
    </location>
</feature>
<dbReference type="SUPFAM" id="SSF57959">
    <property type="entry name" value="Leucine zipper domain"/>
    <property type="match status" value="1"/>
</dbReference>
<keyword evidence="2" id="KW-0539">Nucleus</keyword>
<dbReference type="STRING" id="1305764.R9P2D9"/>
<feature type="compositionally biased region" description="Low complexity" evidence="3">
    <location>
        <begin position="1"/>
        <end position="11"/>
    </location>
</feature>
<keyword evidence="6" id="KW-1185">Reference proteome</keyword>
<dbReference type="OrthoDB" id="2593073at2759"/>
<dbReference type="InterPro" id="IPR050936">
    <property type="entry name" value="AP-1-like"/>
</dbReference>
<proteinExistence type="predicted"/>
<sequence length="422" mass="43765">MTKQDPLSSTSPSPPSNILQTASEYTHSNLDPHISNASESAPPAAEAAPAEAAVQDADHAHAMEAVMQLAQAASQQQYDQQHSADSDAMEQEHQQHGHVENPHVHHDSLPVNNGEDSAGGEKRGSKRRSSLHASPTAAGRGRRGSKAARNDDDHDVAEAAAAAAVAAAQNGDNLPFPESWSDGNLPAEIQKAYQQHLAQAQANLSSTPPATEESPATAANASSPSFKPTRQLSTSKRAAQNRAAQRAFRERRDKYVKVLESKAARLEVAINVATECKRRYAETLQTIDGLRQDNHTLRVALAALSGSNVEGQAPPASKADDLLAALPEIPQLTTDEEESVLQGQASGQQSLDSLSAVAAAAAAAVDGSASDAGRVAEETGGDQPESQEAVSSKGTESSVALPQPPSASAASPSTATAAPSAQ</sequence>
<evidence type="ECO:0000313" key="5">
    <source>
        <dbReference type="EMBL" id="GAC95347.1"/>
    </source>
</evidence>
<dbReference type="Proteomes" id="UP000014071">
    <property type="component" value="Unassembled WGS sequence"/>
</dbReference>
<feature type="compositionally biased region" description="Polar residues" evidence="3">
    <location>
        <begin position="384"/>
        <end position="400"/>
    </location>
</feature>
<dbReference type="GO" id="GO:0001228">
    <property type="term" value="F:DNA-binding transcription activator activity, RNA polymerase II-specific"/>
    <property type="evidence" value="ECO:0007669"/>
    <property type="project" value="TreeGrafter"/>
</dbReference>
<dbReference type="GeneID" id="24108213"/>
<feature type="compositionally biased region" description="Polar residues" evidence="3">
    <location>
        <begin position="226"/>
        <end position="236"/>
    </location>
</feature>
<comment type="subcellular location">
    <subcellularLocation>
        <location evidence="1">Nucleus</location>
    </subcellularLocation>
</comment>
<reference evidence="6" key="1">
    <citation type="journal article" date="2013" name="Genome Announc.">
        <title>Draft genome sequence of the basidiomycetous yeast-like fungus Pseudozyma hubeiensis SY62, which produces an abundant amount of the biosurfactant mannosylerythritol lipids.</title>
        <authorList>
            <person name="Konishi M."/>
            <person name="Hatada Y."/>
            <person name="Horiuchi J."/>
        </authorList>
    </citation>
    <scope>NUCLEOTIDE SEQUENCE [LARGE SCALE GENOMIC DNA]</scope>
    <source>
        <strain evidence="6">SY62</strain>
    </source>
</reference>
<feature type="compositionally biased region" description="Low complexity" evidence="3">
    <location>
        <begin position="205"/>
        <end position="225"/>
    </location>
</feature>
<feature type="region of interest" description="Disordered" evidence="3">
    <location>
        <begin position="362"/>
        <end position="422"/>
    </location>
</feature>
<feature type="compositionally biased region" description="Basic and acidic residues" evidence="3">
    <location>
        <begin position="82"/>
        <end position="108"/>
    </location>
</feature>
<dbReference type="Gene3D" id="1.20.5.170">
    <property type="match status" value="1"/>
</dbReference>
<dbReference type="HOGENOM" id="CLU_667639_0_0_1"/>
<evidence type="ECO:0000256" key="3">
    <source>
        <dbReference type="SAM" id="MobiDB-lite"/>
    </source>
</evidence>
<accession>R9P2D9</accession>
<feature type="region of interest" description="Disordered" evidence="3">
    <location>
        <begin position="1"/>
        <end position="154"/>
    </location>
</feature>
<organism evidence="5 6">
    <name type="scientific">Pseudozyma hubeiensis (strain SY62)</name>
    <name type="common">Yeast</name>
    <dbReference type="NCBI Taxonomy" id="1305764"/>
    <lineage>
        <taxon>Eukaryota</taxon>
        <taxon>Fungi</taxon>
        <taxon>Dikarya</taxon>
        <taxon>Basidiomycota</taxon>
        <taxon>Ustilaginomycotina</taxon>
        <taxon>Ustilaginomycetes</taxon>
        <taxon>Ustilaginales</taxon>
        <taxon>Ustilaginaceae</taxon>
        <taxon>Pseudozyma</taxon>
    </lineage>
</organism>
<dbReference type="RefSeq" id="XP_012188934.1">
    <property type="nucleotide sequence ID" value="XM_012333544.1"/>
</dbReference>
<name>R9P2D9_PSEHS</name>
<dbReference type="GO" id="GO:0090575">
    <property type="term" value="C:RNA polymerase II transcription regulator complex"/>
    <property type="evidence" value="ECO:0007669"/>
    <property type="project" value="TreeGrafter"/>
</dbReference>
<evidence type="ECO:0000313" key="6">
    <source>
        <dbReference type="Proteomes" id="UP000014071"/>
    </source>
</evidence>
<feature type="domain" description="BZIP" evidence="4">
    <location>
        <begin position="236"/>
        <end position="251"/>
    </location>
</feature>